<feature type="domain" description="N-acetyltransferase" evidence="1">
    <location>
        <begin position="5"/>
        <end position="170"/>
    </location>
</feature>
<dbReference type="EC" id="2.3.1.-" evidence="2"/>
<sequence>MGENIAVRVATPDDVDRLVEVHTQGRLAYYTAGGLSPEEVDSPVWRQERHTGWSRGIESAQQQVWCATLGGEVVGAAAMGLPHAPEVDDGATGQLFQIHVLPDRWGHGVGGLLHGVFLRYLAEVSRPTGFLEVWERNERARSFYARHGWRPDGTSRPGPAGSRYLNLRLAVSAGT</sequence>
<dbReference type="Proteomes" id="UP001219605">
    <property type="component" value="Chromosome"/>
</dbReference>
<dbReference type="RefSeq" id="WP_275028843.1">
    <property type="nucleotide sequence ID" value="NZ_CP118615.1"/>
</dbReference>
<dbReference type="Pfam" id="PF00583">
    <property type="entry name" value="Acetyltransf_1"/>
    <property type="match status" value="1"/>
</dbReference>
<keyword evidence="2" id="KW-0808">Transferase</keyword>
<accession>A0ABY7ZHX3</accession>
<organism evidence="2 3">
    <name type="scientific">Micromonospora cathayae</name>
    <dbReference type="NCBI Taxonomy" id="3028804"/>
    <lineage>
        <taxon>Bacteria</taxon>
        <taxon>Bacillati</taxon>
        <taxon>Actinomycetota</taxon>
        <taxon>Actinomycetes</taxon>
        <taxon>Micromonosporales</taxon>
        <taxon>Micromonosporaceae</taxon>
        <taxon>Micromonospora</taxon>
    </lineage>
</organism>
<reference evidence="2 3" key="1">
    <citation type="submission" date="2023-02" db="EMBL/GenBank/DDBJ databases">
        <authorList>
            <person name="Mo P."/>
        </authorList>
    </citation>
    <scope>NUCLEOTIDE SEQUENCE [LARGE SCALE GENOMIC DNA]</scope>
    <source>
        <strain evidence="2 3">HUAS 3</strain>
    </source>
</reference>
<evidence type="ECO:0000313" key="3">
    <source>
        <dbReference type="Proteomes" id="UP001219605"/>
    </source>
</evidence>
<dbReference type="PROSITE" id="PS51186">
    <property type="entry name" value="GNAT"/>
    <property type="match status" value="1"/>
</dbReference>
<keyword evidence="3" id="KW-1185">Reference proteome</keyword>
<keyword evidence="2" id="KW-0012">Acyltransferase</keyword>
<dbReference type="GO" id="GO:0016746">
    <property type="term" value="F:acyltransferase activity"/>
    <property type="evidence" value="ECO:0007669"/>
    <property type="project" value="UniProtKB-KW"/>
</dbReference>
<dbReference type="InterPro" id="IPR016181">
    <property type="entry name" value="Acyl_CoA_acyltransferase"/>
</dbReference>
<dbReference type="Gene3D" id="3.40.630.30">
    <property type="match status" value="1"/>
</dbReference>
<dbReference type="SUPFAM" id="SSF55729">
    <property type="entry name" value="Acyl-CoA N-acyltransferases (Nat)"/>
    <property type="match status" value="1"/>
</dbReference>
<proteinExistence type="predicted"/>
<gene>
    <name evidence="2" type="ORF">PVK37_19095</name>
</gene>
<dbReference type="EMBL" id="CP118615">
    <property type="protein sequence ID" value="WDZ82582.1"/>
    <property type="molecule type" value="Genomic_DNA"/>
</dbReference>
<protein>
    <submittedName>
        <fullName evidence="2">GNAT family N-acetyltransferase</fullName>
        <ecNumber evidence="2">2.3.1.-</ecNumber>
    </submittedName>
</protein>
<name>A0ABY7ZHX3_9ACTN</name>
<evidence type="ECO:0000259" key="1">
    <source>
        <dbReference type="PROSITE" id="PS51186"/>
    </source>
</evidence>
<dbReference type="InterPro" id="IPR000182">
    <property type="entry name" value="GNAT_dom"/>
</dbReference>
<evidence type="ECO:0000313" key="2">
    <source>
        <dbReference type="EMBL" id="WDZ82582.1"/>
    </source>
</evidence>